<reference evidence="2 3" key="1">
    <citation type="journal article" date="2013" name="Genome Announc.">
        <title>Draft Genome Sequence of Amycolatopsis decaplanina Strain DSM 44594T.</title>
        <authorList>
            <person name="Kaur N."/>
            <person name="Kumar S."/>
            <person name="Bala M."/>
            <person name="Raghava G.P."/>
            <person name="Mayilraj S."/>
        </authorList>
    </citation>
    <scope>NUCLEOTIDE SEQUENCE [LARGE SCALE GENOMIC DNA]</scope>
    <source>
        <strain evidence="2 3">DSM 44594</strain>
    </source>
</reference>
<evidence type="ECO:0000313" key="3">
    <source>
        <dbReference type="Proteomes" id="UP000054226"/>
    </source>
</evidence>
<dbReference type="EMBL" id="AOHO01000074">
    <property type="protein sequence ID" value="EME52757.1"/>
    <property type="molecule type" value="Genomic_DNA"/>
</dbReference>
<gene>
    <name evidence="2" type="ORF">H074_30582</name>
</gene>
<dbReference type="InterPro" id="IPR009061">
    <property type="entry name" value="DNA-bd_dom_put_sf"/>
</dbReference>
<evidence type="ECO:0000313" key="2">
    <source>
        <dbReference type="EMBL" id="EME52757.1"/>
    </source>
</evidence>
<keyword evidence="2" id="KW-0238">DNA-binding</keyword>
<dbReference type="RefSeq" id="WP_007033922.1">
    <property type="nucleotide sequence ID" value="NZ_AOHO01000074.1"/>
</dbReference>
<keyword evidence="3" id="KW-1185">Reference proteome</keyword>
<dbReference type="GO" id="GO:0003677">
    <property type="term" value="F:DNA binding"/>
    <property type="evidence" value="ECO:0007669"/>
    <property type="project" value="UniProtKB-KW"/>
</dbReference>
<feature type="domain" description="Helix-turn-helix" evidence="1">
    <location>
        <begin position="9"/>
        <end position="56"/>
    </location>
</feature>
<comment type="caution">
    <text evidence="2">The sequence shown here is derived from an EMBL/GenBank/DDBJ whole genome shotgun (WGS) entry which is preliminary data.</text>
</comment>
<sequence>MDSIDPLWSVEDVADYLRVPVKTLYQWKWLGEGPPVRKIGRHLRYDPTKVRAWVAEEAA</sequence>
<dbReference type="InterPro" id="IPR041657">
    <property type="entry name" value="HTH_17"/>
</dbReference>
<name>M2YD12_9PSEU</name>
<evidence type="ECO:0000259" key="1">
    <source>
        <dbReference type="Pfam" id="PF12728"/>
    </source>
</evidence>
<dbReference type="PATRIC" id="fig|1284240.4.peg.6230"/>
<dbReference type="OrthoDB" id="5524782at2"/>
<dbReference type="InterPro" id="IPR036388">
    <property type="entry name" value="WH-like_DNA-bd_sf"/>
</dbReference>
<dbReference type="SUPFAM" id="SSF46955">
    <property type="entry name" value="Putative DNA-binding domain"/>
    <property type="match status" value="1"/>
</dbReference>
<dbReference type="AlphaFoldDB" id="M2YD12"/>
<protein>
    <submittedName>
        <fullName evidence="2">Excisionase/Xis, DNA-binding protein</fullName>
    </submittedName>
</protein>
<dbReference type="Proteomes" id="UP000054226">
    <property type="component" value="Unassembled WGS sequence"/>
</dbReference>
<proteinExistence type="predicted"/>
<organism evidence="2 3">
    <name type="scientific">Amycolatopsis decaplanina DSM 44594</name>
    <dbReference type="NCBI Taxonomy" id="1284240"/>
    <lineage>
        <taxon>Bacteria</taxon>
        <taxon>Bacillati</taxon>
        <taxon>Actinomycetota</taxon>
        <taxon>Actinomycetes</taxon>
        <taxon>Pseudonocardiales</taxon>
        <taxon>Pseudonocardiaceae</taxon>
        <taxon>Amycolatopsis</taxon>
    </lineage>
</organism>
<accession>M2YD12</accession>
<dbReference type="Gene3D" id="1.10.10.10">
    <property type="entry name" value="Winged helix-like DNA-binding domain superfamily/Winged helix DNA-binding domain"/>
    <property type="match status" value="1"/>
</dbReference>
<dbReference type="Pfam" id="PF12728">
    <property type="entry name" value="HTH_17"/>
    <property type="match status" value="1"/>
</dbReference>